<evidence type="ECO:0000256" key="1">
    <source>
        <dbReference type="ARBA" id="ARBA00010928"/>
    </source>
</evidence>
<dbReference type="STRING" id="13333.W1NEY1"/>
<dbReference type="eggNOG" id="KOG2741">
    <property type="taxonomic scope" value="Eukaryota"/>
</dbReference>
<protein>
    <submittedName>
        <fullName evidence="4">Uncharacterized protein</fullName>
    </submittedName>
</protein>
<dbReference type="InterPro" id="IPR000683">
    <property type="entry name" value="Gfo/Idh/MocA-like_OxRdtase_N"/>
</dbReference>
<dbReference type="InterPro" id="IPR055170">
    <property type="entry name" value="GFO_IDH_MocA-like_dom"/>
</dbReference>
<comment type="similarity">
    <text evidence="1">Belongs to the Gfo/Idh/MocA family.</text>
</comment>
<dbReference type="EMBL" id="KI397513">
    <property type="protein sequence ID" value="ERM94347.1"/>
    <property type="molecule type" value="Genomic_DNA"/>
</dbReference>
<dbReference type="Pfam" id="PF22725">
    <property type="entry name" value="GFO_IDH_MocA_C3"/>
    <property type="match status" value="1"/>
</dbReference>
<accession>W1NEY1</accession>
<dbReference type="GO" id="GO:0000166">
    <property type="term" value="F:nucleotide binding"/>
    <property type="evidence" value="ECO:0007669"/>
    <property type="project" value="InterPro"/>
</dbReference>
<dbReference type="OrthoDB" id="2129491at2759"/>
<dbReference type="PANTHER" id="PTHR46368:SF4">
    <property type="entry name" value="OS10G0403700 PROTEIN"/>
    <property type="match status" value="1"/>
</dbReference>
<dbReference type="Gramene" id="ERM94347">
    <property type="protein sequence ID" value="ERM94347"/>
    <property type="gene ID" value="AMTR_s00010p00244820"/>
</dbReference>
<dbReference type="OMA" id="KMIQAPF"/>
<feature type="domain" description="GFO/IDH/MocA-like oxidoreductase" evidence="3">
    <location>
        <begin position="154"/>
        <end position="270"/>
    </location>
</feature>
<dbReference type="Pfam" id="PF01408">
    <property type="entry name" value="GFO_IDH_MocA"/>
    <property type="match status" value="1"/>
</dbReference>
<dbReference type="InterPro" id="IPR036291">
    <property type="entry name" value="NAD(P)-bd_dom_sf"/>
</dbReference>
<reference evidence="5" key="1">
    <citation type="journal article" date="2013" name="Science">
        <title>The Amborella genome and the evolution of flowering plants.</title>
        <authorList>
            <consortium name="Amborella Genome Project"/>
        </authorList>
    </citation>
    <scope>NUCLEOTIDE SEQUENCE [LARGE SCALE GENOMIC DNA]</scope>
</reference>
<gene>
    <name evidence="4" type="ORF">AMTR_s00010p00244820</name>
</gene>
<evidence type="ECO:0000259" key="2">
    <source>
        <dbReference type="Pfam" id="PF01408"/>
    </source>
</evidence>
<organism evidence="4 5">
    <name type="scientific">Amborella trichopoda</name>
    <dbReference type="NCBI Taxonomy" id="13333"/>
    <lineage>
        <taxon>Eukaryota</taxon>
        <taxon>Viridiplantae</taxon>
        <taxon>Streptophyta</taxon>
        <taxon>Embryophyta</taxon>
        <taxon>Tracheophyta</taxon>
        <taxon>Spermatophyta</taxon>
        <taxon>Magnoliopsida</taxon>
        <taxon>Amborellales</taxon>
        <taxon>Amborellaceae</taxon>
        <taxon>Amborella</taxon>
    </lineage>
</organism>
<proteinExistence type="inferred from homology"/>
<evidence type="ECO:0000259" key="3">
    <source>
        <dbReference type="Pfam" id="PF22725"/>
    </source>
</evidence>
<dbReference type="Proteomes" id="UP000017836">
    <property type="component" value="Unassembled WGS sequence"/>
</dbReference>
<dbReference type="Gene3D" id="3.30.360.10">
    <property type="entry name" value="Dihydrodipicolinate Reductase, domain 2"/>
    <property type="match status" value="1"/>
</dbReference>
<dbReference type="HOGENOM" id="CLU_023194_5_3_1"/>
<name>W1NEY1_AMBTC</name>
<evidence type="ECO:0000313" key="4">
    <source>
        <dbReference type="EMBL" id="ERM94347.1"/>
    </source>
</evidence>
<dbReference type="AlphaFoldDB" id="W1NEY1"/>
<evidence type="ECO:0000313" key="5">
    <source>
        <dbReference type="Proteomes" id="UP000017836"/>
    </source>
</evidence>
<dbReference type="KEGG" id="atr:18422376"/>
<dbReference type="Gene3D" id="3.40.50.720">
    <property type="entry name" value="NAD(P)-binding Rossmann-like Domain"/>
    <property type="match status" value="1"/>
</dbReference>
<keyword evidence="5" id="KW-1185">Reference proteome</keyword>
<sequence>MALQSKACSPQMAENPIRFGILGCATIAIKLSRAINRAPNACLCAVASRSLEKARAFASDNGFPPNSRAYGAYQELLDDPHVDAVYIPLPTSFHIEWAVKAAKRKKHILLEKPAALNVAELDVILGACEDNGIQFMDGTMWMHHPRTAKMKELLVDSQRFGELKLVVSTALLGTDPEFLKNDIRVKPNLDALGSLGDVGWYCIRSILWAHDYKLPKSARALPGPVINEAGVILECGASLFWEDGNIAVFQCSFIGNTTMDVTVHGSKGTLKLRDFIIPFEEKSGSFEFGSEHAFNEFVSGWAVKPSTHSVMTDLPQEVLMVKEFSRLVASIRDSKGNPDKKWPEITRKTQRVLDAVKSSIVKGFETVEL</sequence>
<dbReference type="SUPFAM" id="SSF55347">
    <property type="entry name" value="Glyceraldehyde-3-phosphate dehydrogenase-like, C-terminal domain"/>
    <property type="match status" value="1"/>
</dbReference>
<dbReference type="PANTHER" id="PTHR46368">
    <property type="match status" value="1"/>
</dbReference>
<feature type="domain" description="Gfo/Idh/MocA-like oxidoreductase N-terminal" evidence="2">
    <location>
        <begin position="17"/>
        <end position="136"/>
    </location>
</feature>
<dbReference type="SUPFAM" id="SSF51735">
    <property type="entry name" value="NAD(P)-binding Rossmann-fold domains"/>
    <property type="match status" value="1"/>
</dbReference>